<keyword evidence="7" id="KW-1185">Reference proteome</keyword>
<evidence type="ECO:0000256" key="1">
    <source>
        <dbReference type="ARBA" id="ARBA00022692"/>
    </source>
</evidence>
<dbReference type="PROSITE" id="PS50850">
    <property type="entry name" value="MFS"/>
    <property type="match status" value="1"/>
</dbReference>
<dbReference type="PANTHER" id="PTHR23523:SF2">
    <property type="entry name" value="2-NITROIMIDAZOLE TRANSPORTER"/>
    <property type="match status" value="1"/>
</dbReference>
<dbReference type="RefSeq" id="WP_405277410.1">
    <property type="nucleotide sequence ID" value="NZ_CP144380.1"/>
</dbReference>
<evidence type="ECO:0000313" key="6">
    <source>
        <dbReference type="EMBL" id="MEK9501240.1"/>
    </source>
</evidence>
<accession>A0ABU9E924</accession>
<dbReference type="Proteomes" id="UP001484239">
    <property type="component" value="Unassembled WGS sequence"/>
</dbReference>
<feature type="transmembrane region" description="Helical" evidence="4">
    <location>
        <begin position="181"/>
        <end position="202"/>
    </location>
</feature>
<dbReference type="InterPro" id="IPR036259">
    <property type="entry name" value="MFS_trans_sf"/>
</dbReference>
<protein>
    <submittedName>
        <fullName evidence="6">MFS transporter</fullName>
    </submittedName>
</protein>
<feature type="domain" description="Major facilitator superfamily (MFS) profile" evidence="5">
    <location>
        <begin position="25"/>
        <end position="403"/>
    </location>
</feature>
<feature type="transmembrane region" description="Helical" evidence="4">
    <location>
        <begin position="313"/>
        <end position="338"/>
    </location>
</feature>
<dbReference type="InterPro" id="IPR011701">
    <property type="entry name" value="MFS"/>
</dbReference>
<keyword evidence="2 4" id="KW-1133">Transmembrane helix</keyword>
<proteinExistence type="predicted"/>
<dbReference type="CDD" id="cd17339">
    <property type="entry name" value="MFS_NIMT_CynX_like"/>
    <property type="match status" value="1"/>
</dbReference>
<evidence type="ECO:0000256" key="2">
    <source>
        <dbReference type="ARBA" id="ARBA00022989"/>
    </source>
</evidence>
<keyword evidence="1 4" id="KW-0812">Transmembrane</keyword>
<keyword evidence="3 4" id="KW-0472">Membrane</keyword>
<dbReference type="InterPro" id="IPR020846">
    <property type="entry name" value="MFS_dom"/>
</dbReference>
<feature type="transmembrane region" description="Helical" evidence="4">
    <location>
        <begin position="21"/>
        <end position="42"/>
    </location>
</feature>
<feature type="transmembrane region" description="Helical" evidence="4">
    <location>
        <begin position="258"/>
        <end position="282"/>
    </location>
</feature>
<dbReference type="SUPFAM" id="SSF103473">
    <property type="entry name" value="MFS general substrate transporter"/>
    <property type="match status" value="1"/>
</dbReference>
<gene>
    <name evidence="6" type="ORF">WI372_09640</name>
</gene>
<comment type="caution">
    <text evidence="6">The sequence shown here is derived from an EMBL/GenBank/DDBJ whole genome shotgun (WGS) entry which is preliminary data.</text>
</comment>
<organism evidence="6 7">
    <name type="scientific">Gaopeijia maritima</name>
    <dbReference type="NCBI Taxonomy" id="3119007"/>
    <lineage>
        <taxon>Bacteria</taxon>
        <taxon>Pseudomonadati</taxon>
        <taxon>Gemmatimonadota</taxon>
        <taxon>Longimicrobiia</taxon>
        <taxon>Gaopeijiales</taxon>
        <taxon>Gaopeijiaceae</taxon>
        <taxon>Gaopeijia</taxon>
    </lineage>
</organism>
<evidence type="ECO:0000256" key="4">
    <source>
        <dbReference type="SAM" id="Phobius"/>
    </source>
</evidence>
<name>A0ABU9E924_9BACT</name>
<feature type="transmembrane region" description="Helical" evidence="4">
    <location>
        <begin position="378"/>
        <end position="395"/>
    </location>
</feature>
<feature type="transmembrane region" description="Helical" evidence="4">
    <location>
        <begin position="116"/>
        <end position="138"/>
    </location>
</feature>
<feature type="transmembrane region" description="Helical" evidence="4">
    <location>
        <begin position="150"/>
        <end position="169"/>
    </location>
</feature>
<feature type="transmembrane region" description="Helical" evidence="4">
    <location>
        <begin position="223"/>
        <end position="246"/>
    </location>
</feature>
<feature type="transmembrane region" description="Helical" evidence="4">
    <location>
        <begin position="289"/>
        <end position="307"/>
    </location>
</feature>
<feature type="transmembrane region" description="Helical" evidence="4">
    <location>
        <begin position="93"/>
        <end position="110"/>
    </location>
</feature>
<feature type="transmembrane region" description="Helical" evidence="4">
    <location>
        <begin position="62"/>
        <end position="81"/>
    </location>
</feature>
<evidence type="ECO:0000259" key="5">
    <source>
        <dbReference type="PROSITE" id="PS50850"/>
    </source>
</evidence>
<feature type="transmembrane region" description="Helical" evidence="4">
    <location>
        <begin position="350"/>
        <end position="372"/>
    </location>
</feature>
<dbReference type="Gene3D" id="1.20.1250.20">
    <property type="entry name" value="MFS general substrate transporter like domains"/>
    <property type="match status" value="1"/>
</dbReference>
<evidence type="ECO:0000256" key="3">
    <source>
        <dbReference type="ARBA" id="ARBA00023136"/>
    </source>
</evidence>
<reference evidence="6 7" key="1">
    <citation type="submission" date="2024-02" db="EMBL/GenBank/DDBJ databases">
        <title>A novel Gemmatimonadota bacterium.</title>
        <authorList>
            <person name="Du Z.-J."/>
            <person name="Ye Y.-Q."/>
        </authorList>
    </citation>
    <scope>NUCLEOTIDE SEQUENCE [LARGE SCALE GENOMIC DNA]</scope>
    <source>
        <strain evidence="6 7">DH-20</strain>
    </source>
</reference>
<sequence>MRSPPPDEPPSTPHPLSSRPLVPGWLALAGIVAVAANLRPSLAAVGPVVPVIRGETGLSDPALGLLTALPLLAFGVVSLLTAPIGRRLGIERAVLVALLLLTAGSAVRLVESVAALFFGTALLGVGIALGNVLLPVLAKRDYPTRSGAVTSLYSSVMGVGATVGAAASVPLASQFGWRGGLGAWAVPGVVAIGVWIARSRGIRRPLRPRGRQHRLAVLLRSRLAWQVALFMGFQSLTFYVVLAWLPDFLQARGVGETGAGWLLALVQATSVVGTAVIPVLAGRSRDQRAIVWALVAIEAAALTGLLAGAGGWMLTLCVGALGFMQGGTFGLALTMLVLRARDTESAGELSGMAQSIGYTLAAAGPPLVGWLLQVSGGWTLPIAFLMLVMIGKLVFGLPAARPGWVPGGE</sequence>
<dbReference type="Pfam" id="PF07690">
    <property type="entry name" value="MFS_1"/>
    <property type="match status" value="1"/>
</dbReference>
<dbReference type="InterPro" id="IPR052524">
    <property type="entry name" value="MFS_Cyanate_Porter"/>
</dbReference>
<dbReference type="PANTHER" id="PTHR23523">
    <property type="match status" value="1"/>
</dbReference>
<dbReference type="EMBL" id="JBBHLI010000004">
    <property type="protein sequence ID" value="MEK9501240.1"/>
    <property type="molecule type" value="Genomic_DNA"/>
</dbReference>
<evidence type="ECO:0000313" key="7">
    <source>
        <dbReference type="Proteomes" id="UP001484239"/>
    </source>
</evidence>